<protein>
    <submittedName>
        <fullName evidence="2">Os01g0137550 protein</fullName>
    </submittedName>
</protein>
<dbReference type="KEGG" id="dosa:Os01g0137550"/>
<evidence type="ECO:0000256" key="1">
    <source>
        <dbReference type="SAM" id="MobiDB-lite"/>
    </source>
</evidence>
<evidence type="ECO:0000313" key="2">
    <source>
        <dbReference type="EMBL" id="BAH90899.1"/>
    </source>
</evidence>
<organism evidence="2 3">
    <name type="scientific">Oryza sativa subsp. japonica</name>
    <name type="common">Rice</name>
    <dbReference type="NCBI Taxonomy" id="39947"/>
    <lineage>
        <taxon>Eukaryota</taxon>
        <taxon>Viridiplantae</taxon>
        <taxon>Streptophyta</taxon>
        <taxon>Embryophyta</taxon>
        <taxon>Tracheophyta</taxon>
        <taxon>Spermatophyta</taxon>
        <taxon>Magnoliopsida</taxon>
        <taxon>Liliopsida</taxon>
        <taxon>Poales</taxon>
        <taxon>Poaceae</taxon>
        <taxon>BOP clade</taxon>
        <taxon>Oryzoideae</taxon>
        <taxon>Oryzeae</taxon>
        <taxon>Oryzinae</taxon>
        <taxon>Oryza</taxon>
        <taxon>Oryza sativa</taxon>
    </lineage>
</organism>
<dbReference type="EMBL" id="AP008207">
    <property type="protein sequence ID" value="BAH90899.1"/>
    <property type="molecule type" value="Genomic_DNA"/>
</dbReference>
<dbReference type="AlphaFoldDB" id="C7IXL6"/>
<evidence type="ECO:0000313" key="3">
    <source>
        <dbReference type="Proteomes" id="UP000000763"/>
    </source>
</evidence>
<gene>
    <name evidence="2" type="ordered locus">Os01g0137550</name>
</gene>
<sequence>MQENSSLRSREKALTQSSSWSPGQFGKSAITGCSNIDSARGGKWPRTQLMSAVRPPPPPRGGRLSNIARDRLLVNFHFPFFKC</sequence>
<dbReference type="Proteomes" id="UP000000763">
    <property type="component" value="Chromosome 1"/>
</dbReference>
<reference evidence="3" key="2">
    <citation type="journal article" date="2008" name="Nucleic Acids Res.">
        <title>The rice annotation project database (RAP-DB): 2008 update.</title>
        <authorList>
            <consortium name="The rice annotation project (RAP)"/>
        </authorList>
    </citation>
    <scope>GENOME REANNOTATION</scope>
    <source>
        <strain evidence="3">cv. Nipponbare</strain>
    </source>
</reference>
<name>C7IXL6_ORYSJ</name>
<accession>C7IXL6</accession>
<reference evidence="2 3" key="1">
    <citation type="journal article" date="2005" name="Nature">
        <title>The map-based sequence of the rice genome.</title>
        <authorList>
            <consortium name="International rice genome sequencing project (IRGSP)"/>
            <person name="Matsumoto T."/>
            <person name="Wu J."/>
            <person name="Kanamori H."/>
            <person name="Katayose Y."/>
            <person name="Fujisawa M."/>
            <person name="Namiki N."/>
            <person name="Mizuno H."/>
            <person name="Yamamoto K."/>
            <person name="Antonio B.A."/>
            <person name="Baba T."/>
            <person name="Sakata K."/>
            <person name="Nagamura Y."/>
            <person name="Aoki H."/>
            <person name="Arikawa K."/>
            <person name="Arita K."/>
            <person name="Bito T."/>
            <person name="Chiden Y."/>
            <person name="Fujitsuka N."/>
            <person name="Fukunaka R."/>
            <person name="Hamada M."/>
            <person name="Harada C."/>
            <person name="Hayashi A."/>
            <person name="Hijishita S."/>
            <person name="Honda M."/>
            <person name="Hosokawa S."/>
            <person name="Ichikawa Y."/>
            <person name="Idonuma A."/>
            <person name="Iijima M."/>
            <person name="Ikeda M."/>
            <person name="Ikeno M."/>
            <person name="Ito K."/>
            <person name="Ito S."/>
            <person name="Ito T."/>
            <person name="Ito Y."/>
            <person name="Ito Y."/>
            <person name="Iwabuchi A."/>
            <person name="Kamiya K."/>
            <person name="Karasawa W."/>
            <person name="Kurita K."/>
            <person name="Katagiri S."/>
            <person name="Kikuta A."/>
            <person name="Kobayashi H."/>
            <person name="Kobayashi N."/>
            <person name="Machita K."/>
            <person name="Maehara T."/>
            <person name="Masukawa M."/>
            <person name="Mizubayashi T."/>
            <person name="Mukai Y."/>
            <person name="Nagasaki H."/>
            <person name="Nagata Y."/>
            <person name="Naito S."/>
            <person name="Nakashima M."/>
            <person name="Nakama Y."/>
            <person name="Nakamichi Y."/>
            <person name="Nakamura M."/>
            <person name="Meguro A."/>
            <person name="Negishi M."/>
            <person name="Ohta I."/>
            <person name="Ohta T."/>
            <person name="Okamoto M."/>
            <person name="Ono N."/>
            <person name="Saji S."/>
            <person name="Sakaguchi M."/>
            <person name="Sakai K."/>
            <person name="Shibata M."/>
            <person name="Shimokawa T."/>
            <person name="Song J."/>
            <person name="Takazaki Y."/>
            <person name="Terasawa K."/>
            <person name="Tsugane M."/>
            <person name="Tsuji K."/>
            <person name="Ueda S."/>
            <person name="Waki K."/>
            <person name="Yamagata H."/>
            <person name="Yamamoto M."/>
            <person name="Yamamoto S."/>
            <person name="Yamane H."/>
            <person name="Yoshiki S."/>
            <person name="Yoshihara R."/>
            <person name="Yukawa K."/>
            <person name="Zhong H."/>
            <person name="Yano M."/>
            <person name="Yuan Q."/>
            <person name="Ouyang S."/>
            <person name="Liu J."/>
            <person name="Jones K.M."/>
            <person name="Gansberger K."/>
            <person name="Moffat K."/>
            <person name="Hill J."/>
            <person name="Bera J."/>
            <person name="Fadrosh D."/>
            <person name="Jin S."/>
            <person name="Johri S."/>
            <person name="Kim M."/>
            <person name="Overton L."/>
            <person name="Reardon M."/>
            <person name="Tsitrin T."/>
            <person name="Vuong H."/>
            <person name="Weaver B."/>
            <person name="Ciecko A."/>
            <person name="Tallon L."/>
            <person name="Jackson J."/>
            <person name="Pai G."/>
            <person name="Aken S.V."/>
            <person name="Utterback T."/>
            <person name="Reidmuller S."/>
            <person name="Feldblyum T."/>
            <person name="Hsiao J."/>
            <person name="Zismann V."/>
            <person name="Iobst S."/>
            <person name="de Vazeille A.R."/>
            <person name="Buell C.R."/>
            <person name="Ying K."/>
            <person name="Li Y."/>
            <person name="Lu T."/>
            <person name="Huang Y."/>
            <person name="Zhao Q."/>
            <person name="Feng Q."/>
            <person name="Zhang L."/>
            <person name="Zhu J."/>
            <person name="Weng Q."/>
            <person name="Mu J."/>
            <person name="Lu Y."/>
            <person name="Fan D."/>
            <person name="Liu Y."/>
            <person name="Guan J."/>
            <person name="Zhang Y."/>
            <person name="Yu S."/>
            <person name="Liu X."/>
            <person name="Zhang Y."/>
            <person name="Hong G."/>
            <person name="Han B."/>
            <person name="Choisne N."/>
            <person name="Demange N."/>
            <person name="Orjeda G."/>
            <person name="Samain S."/>
            <person name="Cattolico L."/>
            <person name="Pelletier E."/>
            <person name="Couloux A."/>
            <person name="Segurens B."/>
            <person name="Wincker P."/>
            <person name="D'Hont A."/>
            <person name="Scarpelli C."/>
            <person name="Weissenbach J."/>
            <person name="Salanoubat M."/>
            <person name="Quetier F."/>
            <person name="Yu Y."/>
            <person name="Kim H.R."/>
            <person name="Rambo T."/>
            <person name="Currie J."/>
            <person name="Collura K."/>
            <person name="Luo M."/>
            <person name="Yang T."/>
            <person name="Ammiraju J.S.S."/>
            <person name="Engler F."/>
            <person name="Soderlund C."/>
            <person name="Wing R.A."/>
            <person name="Palmer L.E."/>
            <person name="de la Bastide M."/>
            <person name="Spiegel L."/>
            <person name="Nascimento L."/>
            <person name="Zutavern T."/>
            <person name="O'Shaughnessy A."/>
            <person name="Dike S."/>
            <person name="Dedhia N."/>
            <person name="Preston R."/>
            <person name="Balija V."/>
            <person name="McCombie W.R."/>
            <person name="Chow T."/>
            <person name="Chen H."/>
            <person name="Chung M."/>
            <person name="Chen C."/>
            <person name="Shaw J."/>
            <person name="Wu H."/>
            <person name="Hsiao K."/>
            <person name="Chao Y."/>
            <person name="Chu M."/>
            <person name="Cheng C."/>
            <person name="Hour A."/>
            <person name="Lee P."/>
            <person name="Lin S."/>
            <person name="Lin Y."/>
            <person name="Liou J."/>
            <person name="Liu S."/>
            <person name="Hsing Y."/>
            <person name="Raghuvanshi S."/>
            <person name="Mohanty A."/>
            <person name="Bharti A.K."/>
            <person name="Gaur A."/>
            <person name="Gupta V."/>
            <person name="Kumar D."/>
            <person name="Ravi V."/>
            <person name="Vij S."/>
            <person name="Kapur A."/>
            <person name="Khurana P."/>
            <person name="Khurana P."/>
            <person name="Khurana J.P."/>
            <person name="Tyagi A.K."/>
            <person name="Gaikwad K."/>
            <person name="Singh A."/>
            <person name="Dalal V."/>
            <person name="Srivastava S."/>
            <person name="Dixit A."/>
            <person name="Pal A.K."/>
            <person name="Ghazi I.A."/>
            <person name="Yadav M."/>
            <person name="Pandit A."/>
            <person name="Bhargava A."/>
            <person name="Sureshbabu K."/>
            <person name="Batra K."/>
            <person name="Sharma T.R."/>
            <person name="Mohapatra T."/>
            <person name="Singh N.K."/>
            <person name="Messing J."/>
            <person name="Nelson A.B."/>
            <person name="Fuks G."/>
            <person name="Kavchok S."/>
            <person name="Keizer G."/>
            <person name="Linton E."/>
            <person name="Llaca V."/>
            <person name="Song R."/>
            <person name="Tanyolac B."/>
            <person name="Young S."/>
            <person name="Ho-Il K."/>
            <person name="Hahn J.H."/>
            <person name="Sangsakoo G."/>
            <person name="Vanavichit A."/>
            <person name="de Mattos Luiz.A.T."/>
            <person name="Zimmer P.D."/>
            <person name="Malone G."/>
            <person name="Dellagostin O."/>
            <person name="de Oliveira A.C."/>
            <person name="Bevan M."/>
            <person name="Bancroft I."/>
            <person name="Minx P."/>
            <person name="Cordum H."/>
            <person name="Wilson R."/>
            <person name="Cheng Z."/>
            <person name="Jin W."/>
            <person name="Jiang J."/>
            <person name="Leong S.A."/>
            <person name="Iwama H."/>
            <person name="Gojobori T."/>
            <person name="Itoh T."/>
            <person name="Niimura Y."/>
            <person name="Fujii Y."/>
            <person name="Habara T."/>
            <person name="Sakai H."/>
            <person name="Sato Y."/>
            <person name="Wilson G."/>
            <person name="Kumar K."/>
            <person name="McCouch S."/>
            <person name="Juretic N."/>
            <person name="Hoen D."/>
            <person name="Wright S."/>
            <person name="Bruskiewich R."/>
            <person name="Bureau T."/>
            <person name="Miyao A."/>
            <person name="Hirochika H."/>
            <person name="Nishikawa T."/>
            <person name="Kadowaki K."/>
            <person name="Sugiura M."/>
            <person name="Burr B."/>
            <person name="Sasaki T."/>
        </authorList>
    </citation>
    <scope>NUCLEOTIDE SEQUENCE [LARGE SCALE GENOMIC DNA]</scope>
    <source>
        <strain evidence="3">cv. Nipponbare</strain>
    </source>
</reference>
<proteinExistence type="predicted"/>
<feature type="region of interest" description="Disordered" evidence="1">
    <location>
        <begin position="1"/>
        <end position="65"/>
    </location>
</feature>